<sequence>MLQELVVAGGSAVVGAMATESWTAAREGVMRIFRHRGEKEPAAVEAQLDRNAALVTESADAERVRQGLTGLWTLEFERLLDEHPEAADELRALIERIGARGGVRIQTNIARDHGSVFASLGGNVINHQAPVHGSREESRGTEG</sequence>
<dbReference type="Proteomes" id="UP001500503">
    <property type="component" value="Unassembled WGS sequence"/>
</dbReference>
<name>A0ABP8Q7R7_9ACTN</name>
<keyword evidence="2" id="KW-1185">Reference proteome</keyword>
<comment type="caution">
    <text evidence="1">The sequence shown here is derived from an EMBL/GenBank/DDBJ whole genome shotgun (WGS) entry which is preliminary data.</text>
</comment>
<dbReference type="EMBL" id="BAABHF010000024">
    <property type="protein sequence ID" value="GAA4498842.1"/>
    <property type="molecule type" value="Genomic_DNA"/>
</dbReference>
<reference evidence="2" key="1">
    <citation type="journal article" date="2019" name="Int. J. Syst. Evol. Microbiol.">
        <title>The Global Catalogue of Microorganisms (GCM) 10K type strain sequencing project: providing services to taxonomists for standard genome sequencing and annotation.</title>
        <authorList>
            <consortium name="The Broad Institute Genomics Platform"/>
            <consortium name="The Broad Institute Genome Sequencing Center for Infectious Disease"/>
            <person name="Wu L."/>
            <person name="Ma J."/>
        </authorList>
    </citation>
    <scope>NUCLEOTIDE SEQUENCE [LARGE SCALE GENOMIC DNA]</scope>
    <source>
        <strain evidence="2">JCM 17933</strain>
    </source>
</reference>
<evidence type="ECO:0000313" key="1">
    <source>
        <dbReference type="EMBL" id="GAA4498842.1"/>
    </source>
</evidence>
<evidence type="ECO:0000313" key="2">
    <source>
        <dbReference type="Proteomes" id="UP001500503"/>
    </source>
</evidence>
<dbReference type="RefSeq" id="WP_345466766.1">
    <property type="nucleotide sequence ID" value="NZ_BAABHF010000024.1"/>
</dbReference>
<proteinExistence type="predicted"/>
<protein>
    <submittedName>
        <fullName evidence="1">Uncharacterized protein</fullName>
    </submittedName>
</protein>
<accession>A0ABP8Q7R7</accession>
<organism evidence="1 2">
    <name type="scientific">Actinoallomurus oryzae</name>
    <dbReference type="NCBI Taxonomy" id="502180"/>
    <lineage>
        <taxon>Bacteria</taxon>
        <taxon>Bacillati</taxon>
        <taxon>Actinomycetota</taxon>
        <taxon>Actinomycetes</taxon>
        <taxon>Streptosporangiales</taxon>
        <taxon>Thermomonosporaceae</taxon>
        <taxon>Actinoallomurus</taxon>
    </lineage>
</organism>
<gene>
    <name evidence="1" type="ORF">GCM10023191_044700</name>
</gene>